<feature type="transmembrane region" description="Helical" evidence="14">
    <location>
        <begin position="91"/>
        <end position="112"/>
    </location>
</feature>
<dbReference type="OrthoDB" id="8062037at2759"/>
<keyword evidence="4" id="KW-0808">Transferase</keyword>
<keyword evidence="11 14" id="KW-0472">Membrane</keyword>
<dbReference type="GO" id="GO:0016020">
    <property type="term" value="C:membrane"/>
    <property type="evidence" value="ECO:0007669"/>
    <property type="project" value="UniProtKB-SubCell"/>
</dbReference>
<evidence type="ECO:0000256" key="4">
    <source>
        <dbReference type="ARBA" id="ARBA00022679"/>
    </source>
</evidence>
<evidence type="ECO:0000256" key="11">
    <source>
        <dbReference type="ARBA" id="ARBA00023136"/>
    </source>
</evidence>
<dbReference type="AlphaFoldDB" id="A0A061E1B8"/>
<organism evidence="16 17">
    <name type="scientific">Theobroma cacao</name>
    <name type="common">Cacao</name>
    <name type="synonym">Cocoa</name>
    <dbReference type="NCBI Taxonomy" id="3641"/>
    <lineage>
        <taxon>Eukaryota</taxon>
        <taxon>Viridiplantae</taxon>
        <taxon>Streptophyta</taxon>
        <taxon>Embryophyta</taxon>
        <taxon>Tracheophyta</taxon>
        <taxon>Spermatophyta</taxon>
        <taxon>Magnoliopsida</taxon>
        <taxon>eudicotyledons</taxon>
        <taxon>Gunneridae</taxon>
        <taxon>Pentapetalae</taxon>
        <taxon>rosids</taxon>
        <taxon>malvids</taxon>
        <taxon>Malvales</taxon>
        <taxon>Malvaceae</taxon>
        <taxon>Byttnerioideae</taxon>
        <taxon>Theobroma</taxon>
    </lineage>
</organism>
<dbReference type="eggNOG" id="KOG0800">
    <property type="taxonomic scope" value="Eukaryota"/>
</dbReference>
<evidence type="ECO:0000256" key="14">
    <source>
        <dbReference type="SAM" id="Phobius"/>
    </source>
</evidence>
<gene>
    <name evidence="16" type="ORF">TCM_005408</name>
</gene>
<dbReference type="GO" id="GO:0061630">
    <property type="term" value="F:ubiquitin protein ligase activity"/>
    <property type="evidence" value="ECO:0000318"/>
    <property type="project" value="GO_Central"/>
</dbReference>
<dbReference type="InterPro" id="IPR001841">
    <property type="entry name" value="Znf_RING"/>
</dbReference>
<evidence type="ECO:0000256" key="3">
    <source>
        <dbReference type="ARBA" id="ARBA00012483"/>
    </source>
</evidence>
<evidence type="ECO:0000256" key="12">
    <source>
        <dbReference type="PROSITE-ProRule" id="PRU00175"/>
    </source>
</evidence>
<accession>A0A061E1B8</accession>
<feature type="region of interest" description="Disordered" evidence="13">
    <location>
        <begin position="167"/>
        <end position="187"/>
    </location>
</feature>
<feature type="transmembrane region" description="Helical" evidence="14">
    <location>
        <begin position="124"/>
        <end position="144"/>
    </location>
</feature>
<dbReference type="PANTHER" id="PTHR45977:SF42">
    <property type="entry name" value="RING_U-BOX SUPERFAMILY PROTEIN"/>
    <property type="match status" value="1"/>
</dbReference>
<dbReference type="HOGENOM" id="CLU_038211_0_1_1"/>
<dbReference type="SUPFAM" id="SSF57850">
    <property type="entry name" value="RING/U-box"/>
    <property type="match status" value="1"/>
</dbReference>
<keyword evidence="17" id="KW-1185">Reference proteome</keyword>
<dbReference type="InterPro" id="IPR013083">
    <property type="entry name" value="Znf_RING/FYVE/PHD"/>
</dbReference>
<keyword evidence="7 12" id="KW-0863">Zinc-finger</keyword>
<evidence type="ECO:0000256" key="5">
    <source>
        <dbReference type="ARBA" id="ARBA00022692"/>
    </source>
</evidence>
<dbReference type="GO" id="GO:0008270">
    <property type="term" value="F:zinc ion binding"/>
    <property type="evidence" value="ECO:0007669"/>
    <property type="project" value="UniProtKB-KW"/>
</dbReference>
<evidence type="ECO:0000256" key="6">
    <source>
        <dbReference type="ARBA" id="ARBA00022723"/>
    </source>
</evidence>
<dbReference type="OMA" id="CVIAEYK"/>
<evidence type="ECO:0000256" key="9">
    <source>
        <dbReference type="ARBA" id="ARBA00022833"/>
    </source>
</evidence>
<comment type="catalytic activity">
    <reaction evidence="1">
        <text>S-ubiquitinyl-[E2 ubiquitin-conjugating enzyme]-L-cysteine + [acceptor protein]-L-lysine = [E2 ubiquitin-conjugating enzyme]-L-cysteine + N(6)-ubiquitinyl-[acceptor protein]-L-lysine.</text>
        <dbReference type="EC" id="2.3.2.27"/>
    </reaction>
</comment>
<dbReference type="SMR" id="A0A061E1B8"/>
<evidence type="ECO:0000313" key="17">
    <source>
        <dbReference type="Proteomes" id="UP000026915"/>
    </source>
</evidence>
<evidence type="ECO:0000256" key="2">
    <source>
        <dbReference type="ARBA" id="ARBA00004141"/>
    </source>
</evidence>
<dbReference type="PANTHER" id="PTHR45977">
    <property type="entry name" value="TARGET OF ERK KINASE MPK-1"/>
    <property type="match status" value="1"/>
</dbReference>
<dbReference type="GO" id="GO:0016567">
    <property type="term" value="P:protein ubiquitination"/>
    <property type="evidence" value="ECO:0000318"/>
    <property type="project" value="GO_Central"/>
</dbReference>
<feature type="transmembrane region" description="Helical" evidence="14">
    <location>
        <begin position="255"/>
        <end position="274"/>
    </location>
</feature>
<dbReference type="Gene3D" id="3.30.40.10">
    <property type="entry name" value="Zinc/RING finger domain, C3HC4 (zinc finger)"/>
    <property type="match status" value="1"/>
</dbReference>
<feature type="transmembrane region" description="Helical" evidence="14">
    <location>
        <begin position="230"/>
        <end position="248"/>
    </location>
</feature>
<dbReference type="Pfam" id="PF13639">
    <property type="entry name" value="zf-RING_2"/>
    <property type="match status" value="1"/>
</dbReference>
<keyword evidence="10 14" id="KW-1133">Transmembrane helix</keyword>
<dbReference type="InParanoid" id="A0A061E1B8"/>
<evidence type="ECO:0000256" key="7">
    <source>
        <dbReference type="ARBA" id="ARBA00022771"/>
    </source>
</evidence>
<evidence type="ECO:0000256" key="8">
    <source>
        <dbReference type="ARBA" id="ARBA00022786"/>
    </source>
</evidence>
<proteinExistence type="predicted"/>
<name>A0A061E1B8_THECC</name>
<dbReference type="Gramene" id="Tc01v2_t030800.1">
    <property type="protein sequence ID" value="Tc01v2_p030800.1"/>
    <property type="gene ID" value="Tc01v2_g030800"/>
</dbReference>
<feature type="domain" description="RING-type" evidence="15">
    <location>
        <begin position="334"/>
        <end position="375"/>
    </location>
</feature>
<comment type="subcellular location">
    <subcellularLocation>
        <location evidence="2">Membrane</location>
        <topology evidence="2">Multi-pass membrane protein</topology>
    </subcellularLocation>
</comment>
<evidence type="ECO:0000256" key="1">
    <source>
        <dbReference type="ARBA" id="ARBA00000900"/>
    </source>
</evidence>
<evidence type="ECO:0000256" key="10">
    <source>
        <dbReference type="ARBA" id="ARBA00022989"/>
    </source>
</evidence>
<reference evidence="16 17" key="1">
    <citation type="journal article" date="2013" name="Genome Biol.">
        <title>The genome sequence of the most widely cultivated cacao type and its use to identify candidate genes regulating pod color.</title>
        <authorList>
            <person name="Motamayor J.C."/>
            <person name="Mockaitis K."/>
            <person name="Schmutz J."/>
            <person name="Haiminen N."/>
            <person name="Iii D.L."/>
            <person name="Cornejo O."/>
            <person name="Findley S.D."/>
            <person name="Zheng P."/>
            <person name="Utro F."/>
            <person name="Royaert S."/>
            <person name="Saski C."/>
            <person name="Jenkins J."/>
            <person name="Podicheti R."/>
            <person name="Zhao M."/>
            <person name="Scheffler B.E."/>
            <person name="Stack J.C."/>
            <person name="Feltus F.A."/>
            <person name="Mustiga G.M."/>
            <person name="Amores F."/>
            <person name="Phillips W."/>
            <person name="Marelli J.P."/>
            <person name="May G.D."/>
            <person name="Shapiro H."/>
            <person name="Ma J."/>
            <person name="Bustamante C.D."/>
            <person name="Schnell R.J."/>
            <person name="Main D."/>
            <person name="Gilbert D."/>
            <person name="Parida L."/>
            <person name="Kuhn D.N."/>
        </authorList>
    </citation>
    <scope>NUCLEOTIDE SEQUENCE [LARGE SCALE GENOMIC DNA]</scope>
    <source>
        <strain evidence="17">cv. Matina 1-6</strain>
    </source>
</reference>
<dbReference type="FunCoup" id="A0A061E1B8">
    <property type="interactions" value="39"/>
</dbReference>
<dbReference type="GO" id="GO:0006511">
    <property type="term" value="P:ubiquitin-dependent protein catabolic process"/>
    <property type="evidence" value="ECO:0000318"/>
    <property type="project" value="GO_Central"/>
</dbReference>
<dbReference type="Proteomes" id="UP000026915">
    <property type="component" value="Chromosome 1"/>
</dbReference>
<keyword evidence="6" id="KW-0479">Metal-binding</keyword>
<protein>
    <recommendedName>
        <fullName evidence="3">RING-type E3 ubiquitin transferase</fullName>
        <ecNumber evidence="3">2.3.2.27</ecNumber>
    </recommendedName>
</protein>
<dbReference type="Gramene" id="EOX96063">
    <property type="protein sequence ID" value="EOX96063"/>
    <property type="gene ID" value="TCM_005408"/>
</dbReference>
<keyword evidence="5 14" id="KW-0812">Transmembrane</keyword>
<evidence type="ECO:0000313" key="16">
    <source>
        <dbReference type="EMBL" id="EOX96063.1"/>
    </source>
</evidence>
<dbReference type="EMBL" id="CM001879">
    <property type="protein sequence ID" value="EOX96063.1"/>
    <property type="molecule type" value="Genomic_DNA"/>
</dbReference>
<evidence type="ECO:0000259" key="15">
    <source>
        <dbReference type="PROSITE" id="PS50089"/>
    </source>
</evidence>
<keyword evidence="8" id="KW-0833">Ubl conjugation pathway</keyword>
<dbReference type="KEGG" id="tcc:18614204"/>
<sequence length="389" mass="43812">MHPTNAPAPTSLPSDEVDTSPLLTHSIADHLLRSRRLLRRPPPPLSGAAARLLRRASSRRLMLREPSVRVRETAAEQLEERQSDWAYSKPIIVLDILWNMAFVVMAVVVLGLSLDEKPTVPLRLWISGYGLQCLFHVACVVVEYKRRNGRRDSDSDSENIEGQNLALNSQSGSETGDSEDYETEQLNSGNENSVAKILESANTMFSFLWWIIGFYWIMADGQALIRHSPGLYWLCVTFLAFDVVFVMICAAVACLIGIAVCCCLPCIIAILYALTDREGATEEEIDRWPKYKFRRVGDFEKVNGEIQESREGIMTECNTDTPAERILSHEDAECCICLCAYEDGSELRELPCHHHFHCTCIDKWLYINATCPLCKFNILKTCNLSGSEV</sequence>
<dbReference type="SMART" id="SM00184">
    <property type="entry name" value="RING"/>
    <property type="match status" value="1"/>
</dbReference>
<evidence type="ECO:0000256" key="13">
    <source>
        <dbReference type="SAM" id="MobiDB-lite"/>
    </source>
</evidence>
<dbReference type="EC" id="2.3.2.27" evidence="3"/>
<dbReference type="PROSITE" id="PS50089">
    <property type="entry name" value="ZF_RING_2"/>
    <property type="match status" value="1"/>
</dbReference>
<feature type="transmembrane region" description="Helical" evidence="14">
    <location>
        <begin position="201"/>
        <end position="218"/>
    </location>
</feature>
<keyword evidence="9" id="KW-0862">Zinc</keyword>